<keyword evidence="4" id="KW-1185">Reference proteome</keyword>
<dbReference type="RefSeq" id="WP_173808241.1">
    <property type="nucleotide sequence ID" value="NZ_JABSNP010000001.1"/>
</dbReference>
<accession>A0ABX2FLV1</accession>
<feature type="compositionally biased region" description="Pro residues" evidence="1">
    <location>
        <begin position="219"/>
        <end position="233"/>
    </location>
</feature>
<feature type="chain" id="PRO_5045539706" description="DUF4352 domain-containing protein" evidence="2">
    <location>
        <begin position="25"/>
        <end position="239"/>
    </location>
</feature>
<gene>
    <name evidence="3" type="ORF">HNP98_000268</name>
</gene>
<feature type="signal peptide" evidence="2">
    <location>
        <begin position="1"/>
        <end position="24"/>
    </location>
</feature>
<keyword evidence="2" id="KW-0732">Signal</keyword>
<dbReference type="Proteomes" id="UP000779507">
    <property type="component" value="Unassembled WGS sequence"/>
</dbReference>
<evidence type="ECO:0000313" key="4">
    <source>
        <dbReference type="Proteomes" id="UP000779507"/>
    </source>
</evidence>
<proteinExistence type="predicted"/>
<evidence type="ECO:0008006" key="5">
    <source>
        <dbReference type="Google" id="ProtNLM"/>
    </source>
</evidence>
<sequence>MLKRSTRLSAGLGLLLLTAGCAGSYTPIRPDRIATYQASAANAPVDFGYQFDALRLNGRNKKYRKHEAKKGYHVAAVRVTNNSGRELNFSRDLVLQYGDRPITPVAAPIAAQDLKQGVAIYLLYLLLNINLSSTTTTNGYVTQSNNTFLPTGPFIAGGNILGASLANGNMRKEFQTFDLTNRTIKPGETVYGILSLRESAVAPMRLELRPSTESTYVPAPVPTPAPAPVPPAASPTRTE</sequence>
<evidence type="ECO:0000256" key="1">
    <source>
        <dbReference type="SAM" id="MobiDB-lite"/>
    </source>
</evidence>
<organism evidence="3 4">
    <name type="scientific">Hymenobacter caeli</name>
    <dbReference type="NCBI Taxonomy" id="2735894"/>
    <lineage>
        <taxon>Bacteria</taxon>
        <taxon>Pseudomonadati</taxon>
        <taxon>Bacteroidota</taxon>
        <taxon>Cytophagia</taxon>
        <taxon>Cytophagales</taxon>
        <taxon>Hymenobacteraceae</taxon>
        <taxon>Hymenobacter</taxon>
    </lineage>
</organism>
<reference evidence="3 4" key="1">
    <citation type="submission" date="2020-05" db="EMBL/GenBank/DDBJ databases">
        <title>Genomic Encyclopedia of Type Strains, Phase IV (KMG-V): Genome sequencing to study the core and pangenomes of soil and plant-associated prokaryotes.</title>
        <authorList>
            <person name="Whitman W."/>
        </authorList>
    </citation>
    <scope>NUCLEOTIDE SEQUENCE [LARGE SCALE GENOMIC DNA]</scope>
    <source>
        <strain evidence="3 4">9A</strain>
    </source>
</reference>
<dbReference type="EMBL" id="JABSNP010000001">
    <property type="protein sequence ID" value="NRT17465.1"/>
    <property type="molecule type" value="Genomic_DNA"/>
</dbReference>
<dbReference type="PROSITE" id="PS51257">
    <property type="entry name" value="PROKAR_LIPOPROTEIN"/>
    <property type="match status" value="1"/>
</dbReference>
<evidence type="ECO:0000256" key="2">
    <source>
        <dbReference type="SAM" id="SignalP"/>
    </source>
</evidence>
<comment type="caution">
    <text evidence="3">The sequence shown here is derived from an EMBL/GenBank/DDBJ whole genome shotgun (WGS) entry which is preliminary data.</text>
</comment>
<protein>
    <recommendedName>
        <fullName evidence="5">DUF4352 domain-containing protein</fullName>
    </recommendedName>
</protein>
<evidence type="ECO:0000313" key="3">
    <source>
        <dbReference type="EMBL" id="NRT17465.1"/>
    </source>
</evidence>
<feature type="region of interest" description="Disordered" evidence="1">
    <location>
        <begin position="213"/>
        <end position="239"/>
    </location>
</feature>
<name>A0ABX2FLV1_9BACT</name>